<evidence type="ECO:0000313" key="1">
    <source>
        <dbReference type="EMBL" id="EDR01605.1"/>
    </source>
</evidence>
<dbReference type="EMBL" id="DS547137">
    <property type="protein sequence ID" value="EDR01605.1"/>
    <property type="molecule type" value="Genomic_DNA"/>
</dbReference>
<dbReference type="KEGG" id="lbc:LACBIDRAFT_333091"/>
<dbReference type="HOGENOM" id="CLU_1563125_0_0_1"/>
<accession>B0DUU4</accession>
<dbReference type="InParanoid" id="B0DUU4"/>
<gene>
    <name evidence="1" type="ORF">LACBIDRAFT_333091</name>
</gene>
<sequence length="171" mass="18654">MPQGLCACDQIPGIFSFGNTTCFMDAPLMAMQCDVKGWSKLNPRTKLWKPFSCLDTWSASSSWYVRARYMVADKSYEKFMKSLNSASHLTVVLSTAFAMCAGPLLSPFARGKTKHLHANTPANALAIHAYSTNGHTSVTPSREKPQVALNQFFSTTSETPDSTAKIASTTS</sequence>
<proteinExistence type="predicted"/>
<dbReference type="GeneID" id="6083305"/>
<dbReference type="Proteomes" id="UP000001194">
    <property type="component" value="Unassembled WGS sequence"/>
</dbReference>
<evidence type="ECO:0000313" key="2">
    <source>
        <dbReference type="Proteomes" id="UP000001194"/>
    </source>
</evidence>
<organism evidence="2">
    <name type="scientific">Laccaria bicolor (strain S238N-H82 / ATCC MYA-4686)</name>
    <name type="common">Bicoloured deceiver</name>
    <name type="synonym">Laccaria laccata var. bicolor</name>
    <dbReference type="NCBI Taxonomy" id="486041"/>
    <lineage>
        <taxon>Eukaryota</taxon>
        <taxon>Fungi</taxon>
        <taxon>Dikarya</taxon>
        <taxon>Basidiomycota</taxon>
        <taxon>Agaricomycotina</taxon>
        <taxon>Agaricomycetes</taxon>
        <taxon>Agaricomycetidae</taxon>
        <taxon>Agaricales</taxon>
        <taxon>Agaricineae</taxon>
        <taxon>Hydnangiaceae</taxon>
        <taxon>Laccaria</taxon>
    </lineage>
</organism>
<reference evidence="1 2" key="1">
    <citation type="journal article" date="2008" name="Nature">
        <title>The genome of Laccaria bicolor provides insights into mycorrhizal symbiosis.</title>
        <authorList>
            <person name="Martin F."/>
            <person name="Aerts A."/>
            <person name="Ahren D."/>
            <person name="Brun A."/>
            <person name="Danchin E.G.J."/>
            <person name="Duchaussoy F."/>
            <person name="Gibon J."/>
            <person name="Kohler A."/>
            <person name="Lindquist E."/>
            <person name="Pereda V."/>
            <person name="Salamov A."/>
            <person name="Shapiro H.J."/>
            <person name="Wuyts J."/>
            <person name="Blaudez D."/>
            <person name="Buee M."/>
            <person name="Brokstein P."/>
            <person name="Canbaeck B."/>
            <person name="Cohen D."/>
            <person name="Courty P.E."/>
            <person name="Coutinho P.M."/>
            <person name="Delaruelle C."/>
            <person name="Detter J.C."/>
            <person name="Deveau A."/>
            <person name="DiFazio S."/>
            <person name="Duplessis S."/>
            <person name="Fraissinet-Tachet L."/>
            <person name="Lucic E."/>
            <person name="Frey-Klett P."/>
            <person name="Fourrey C."/>
            <person name="Feussner I."/>
            <person name="Gay G."/>
            <person name="Grimwood J."/>
            <person name="Hoegger P.J."/>
            <person name="Jain P."/>
            <person name="Kilaru S."/>
            <person name="Labbe J."/>
            <person name="Lin Y.C."/>
            <person name="Legue V."/>
            <person name="Le Tacon F."/>
            <person name="Marmeisse R."/>
            <person name="Melayah D."/>
            <person name="Montanini B."/>
            <person name="Muratet M."/>
            <person name="Nehls U."/>
            <person name="Niculita-Hirzel H."/>
            <person name="Oudot-Le Secq M.P."/>
            <person name="Peter M."/>
            <person name="Quesneville H."/>
            <person name="Rajashekar B."/>
            <person name="Reich M."/>
            <person name="Rouhier N."/>
            <person name="Schmutz J."/>
            <person name="Yin T."/>
            <person name="Chalot M."/>
            <person name="Henrissat B."/>
            <person name="Kuees U."/>
            <person name="Lucas S."/>
            <person name="Van de Peer Y."/>
            <person name="Podila G.K."/>
            <person name="Polle A."/>
            <person name="Pukkila P.J."/>
            <person name="Richardson P.M."/>
            <person name="Rouze P."/>
            <person name="Sanders I.R."/>
            <person name="Stajich J.E."/>
            <person name="Tunlid A."/>
            <person name="Tuskan G."/>
            <person name="Grigoriev I.V."/>
        </authorList>
    </citation>
    <scope>NUCLEOTIDE SEQUENCE [LARGE SCALE GENOMIC DNA]</scope>
    <source>
        <strain evidence="2">S238N-H82 / ATCC MYA-4686</strain>
    </source>
</reference>
<protein>
    <submittedName>
        <fullName evidence="1">Predicted protein</fullName>
    </submittedName>
</protein>
<keyword evidence="2" id="KW-1185">Reference proteome</keyword>
<dbReference type="RefSeq" id="XP_001887681.1">
    <property type="nucleotide sequence ID" value="XM_001887646.1"/>
</dbReference>
<name>B0DUU4_LACBS</name>
<dbReference type="AlphaFoldDB" id="B0DUU4"/>